<dbReference type="InterPro" id="IPR050090">
    <property type="entry name" value="Tyrosine_recombinase_XerCD"/>
</dbReference>
<protein>
    <submittedName>
        <fullName evidence="5">Site-specific recombinase XerD</fullName>
    </submittedName>
</protein>
<dbReference type="PANTHER" id="PTHR30349:SF64">
    <property type="entry name" value="PROPHAGE INTEGRASE INTD-RELATED"/>
    <property type="match status" value="1"/>
</dbReference>
<organism evidence="5 6">
    <name type="scientific">Kitasatospora cineracea</name>
    <dbReference type="NCBI Taxonomy" id="88074"/>
    <lineage>
        <taxon>Bacteria</taxon>
        <taxon>Bacillati</taxon>
        <taxon>Actinomycetota</taxon>
        <taxon>Actinomycetes</taxon>
        <taxon>Kitasatosporales</taxon>
        <taxon>Streptomycetaceae</taxon>
        <taxon>Kitasatospora</taxon>
    </lineage>
</organism>
<dbReference type="AlphaFoldDB" id="A0A3N4RN11"/>
<dbReference type="GO" id="GO:0006310">
    <property type="term" value="P:DNA recombination"/>
    <property type="evidence" value="ECO:0007669"/>
    <property type="project" value="UniProtKB-KW"/>
</dbReference>
<dbReference type="InterPro" id="IPR011010">
    <property type="entry name" value="DNA_brk_join_enz"/>
</dbReference>
<feature type="domain" description="Tyr recombinase" evidence="4">
    <location>
        <begin position="193"/>
        <end position="380"/>
    </location>
</feature>
<dbReference type="Gene3D" id="1.10.150.130">
    <property type="match status" value="1"/>
</dbReference>
<keyword evidence="3" id="KW-0233">DNA recombination</keyword>
<dbReference type="Pfam" id="PF00589">
    <property type="entry name" value="Phage_integrase"/>
    <property type="match status" value="1"/>
</dbReference>
<keyword evidence="2" id="KW-0238">DNA-binding</keyword>
<evidence type="ECO:0000256" key="3">
    <source>
        <dbReference type="ARBA" id="ARBA00023172"/>
    </source>
</evidence>
<comment type="similarity">
    <text evidence="1">Belongs to the 'phage' integrase family.</text>
</comment>
<dbReference type="EMBL" id="RKQG01000001">
    <property type="protein sequence ID" value="RPE34782.1"/>
    <property type="molecule type" value="Genomic_DNA"/>
</dbReference>
<gene>
    <name evidence="5" type="ORF">EDD38_3119</name>
</gene>
<dbReference type="PANTHER" id="PTHR30349">
    <property type="entry name" value="PHAGE INTEGRASE-RELATED"/>
    <property type="match status" value="1"/>
</dbReference>
<comment type="caution">
    <text evidence="5">The sequence shown here is derived from an EMBL/GenBank/DDBJ whole genome shotgun (WGS) entry which is preliminary data.</text>
</comment>
<reference evidence="5 6" key="1">
    <citation type="submission" date="2018-11" db="EMBL/GenBank/DDBJ databases">
        <title>Sequencing the genomes of 1000 actinobacteria strains.</title>
        <authorList>
            <person name="Klenk H.-P."/>
        </authorList>
    </citation>
    <scope>NUCLEOTIDE SEQUENCE [LARGE SCALE GENOMIC DNA]</scope>
    <source>
        <strain evidence="5 6">DSM 44781</strain>
    </source>
</reference>
<dbReference type="Gene3D" id="1.10.443.10">
    <property type="entry name" value="Intergrase catalytic core"/>
    <property type="match status" value="1"/>
</dbReference>
<name>A0A3N4RN11_9ACTN</name>
<dbReference type="CDD" id="cd01189">
    <property type="entry name" value="INT_ICEBs1_C_like"/>
    <property type="match status" value="1"/>
</dbReference>
<dbReference type="InterPro" id="IPR013762">
    <property type="entry name" value="Integrase-like_cat_sf"/>
</dbReference>
<dbReference type="GO" id="GO:0003677">
    <property type="term" value="F:DNA binding"/>
    <property type="evidence" value="ECO:0007669"/>
    <property type="project" value="UniProtKB-KW"/>
</dbReference>
<dbReference type="Proteomes" id="UP000266906">
    <property type="component" value="Unassembled WGS sequence"/>
</dbReference>
<evidence type="ECO:0000259" key="4">
    <source>
        <dbReference type="PROSITE" id="PS51898"/>
    </source>
</evidence>
<evidence type="ECO:0000256" key="1">
    <source>
        <dbReference type="ARBA" id="ARBA00008857"/>
    </source>
</evidence>
<dbReference type="PROSITE" id="PS51898">
    <property type="entry name" value="TYR_RECOMBINASE"/>
    <property type="match status" value="1"/>
</dbReference>
<sequence length="398" mass="43839">MARVWIEDRATQKDYVAAMVKWRAAKKAGSKRAEPGRWRVRWYDPDGKPKAKTFGKLPTAEKHQQDTLERLDKGTYRDPKQGKALFSDVAVAWFGSLRRPGERTKDDYRELLDLYVLPKWGTWPVASIRWEQVSEWLTALCNTPGVRGKPLSAGRIAKIHLVFGMVLKYAVKTGKIASSPAVDHELPQDEDDDDHVYLTHDQVEALAAAAGEHALMLLVLAYCGIRWGEVSGLKAGRVQVTARRLRIVQAYTRKRGGGLLLKDVKNHEKRSVPLLASLVDDLRGAIKGRGRDALVFPGADGEPMTYWEFRSGIFDPAVKAAGLDDLGLTPHKLRHTAASLAIAAGADVKVVQQMLGHKSAAMTLDVYGHLFPDRLDEVANALDAGRSSALAARTALAA</sequence>
<keyword evidence="6" id="KW-1185">Reference proteome</keyword>
<proteinExistence type="inferred from homology"/>
<dbReference type="SUPFAM" id="SSF56349">
    <property type="entry name" value="DNA breaking-rejoining enzymes"/>
    <property type="match status" value="1"/>
</dbReference>
<dbReference type="InterPro" id="IPR002104">
    <property type="entry name" value="Integrase_catalytic"/>
</dbReference>
<dbReference type="InterPro" id="IPR010998">
    <property type="entry name" value="Integrase_recombinase_N"/>
</dbReference>
<evidence type="ECO:0000256" key="2">
    <source>
        <dbReference type="ARBA" id="ARBA00023125"/>
    </source>
</evidence>
<accession>A0A3N4RN11</accession>
<dbReference type="GO" id="GO:0015074">
    <property type="term" value="P:DNA integration"/>
    <property type="evidence" value="ECO:0007669"/>
    <property type="project" value="InterPro"/>
</dbReference>
<evidence type="ECO:0000313" key="6">
    <source>
        <dbReference type="Proteomes" id="UP000266906"/>
    </source>
</evidence>
<evidence type="ECO:0000313" key="5">
    <source>
        <dbReference type="EMBL" id="RPE34782.1"/>
    </source>
</evidence>